<evidence type="ECO:0000313" key="2">
    <source>
        <dbReference type="Proteomes" id="UP001642540"/>
    </source>
</evidence>
<evidence type="ECO:0000313" key="1">
    <source>
        <dbReference type="EMBL" id="CAL8126053.1"/>
    </source>
</evidence>
<proteinExistence type="predicted"/>
<dbReference type="SUPFAM" id="SSF48371">
    <property type="entry name" value="ARM repeat"/>
    <property type="match status" value="1"/>
</dbReference>
<sequence>MNVLLEGKPEVLDDVGWQIITQSLEKAASEHTHILGLKLTRAVCVQSEFNRELLTFNYNLMEPLLTIYSKHNRPSNLLLRQWCSTMKALLLSNDTKTGYNTAPERKRMIAKTKILPSLASKLHHSDYEHDEKTLNSIVILLATMAINDDLSNQIESGHVVQGIHSILKNHFHSGILVRNTISLLRYLCSSQIVRDKIASYALMKWVVEVMENYKKVEDIIEVAMSCCSYMTLRCSCQVAQLVAKNGLVVILQLIKDYKSNVAFLKSACITLRNMIENGDHEVKQRIKEFYAVVLSELMNQLELREYYVRPLLKELELNGEKVETMGEEMVIRPDTVSYEVRIGRKSVVLDDNTSAENLVA</sequence>
<evidence type="ECO:0008006" key="3">
    <source>
        <dbReference type="Google" id="ProtNLM"/>
    </source>
</evidence>
<organism evidence="1 2">
    <name type="scientific">Orchesella dallaii</name>
    <dbReference type="NCBI Taxonomy" id="48710"/>
    <lineage>
        <taxon>Eukaryota</taxon>
        <taxon>Metazoa</taxon>
        <taxon>Ecdysozoa</taxon>
        <taxon>Arthropoda</taxon>
        <taxon>Hexapoda</taxon>
        <taxon>Collembola</taxon>
        <taxon>Entomobryomorpha</taxon>
        <taxon>Entomobryoidea</taxon>
        <taxon>Orchesellidae</taxon>
        <taxon>Orchesellinae</taxon>
        <taxon>Orchesella</taxon>
    </lineage>
</organism>
<comment type="caution">
    <text evidence="1">The sequence shown here is derived from an EMBL/GenBank/DDBJ whole genome shotgun (WGS) entry which is preliminary data.</text>
</comment>
<accession>A0ABP1RFU8</accession>
<dbReference type="InterPro" id="IPR011989">
    <property type="entry name" value="ARM-like"/>
</dbReference>
<dbReference type="InterPro" id="IPR016024">
    <property type="entry name" value="ARM-type_fold"/>
</dbReference>
<keyword evidence="2" id="KW-1185">Reference proteome</keyword>
<dbReference type="Proteomes" id="UP001642540">
    <property type="component" value="Unassembled WGS sequence"/>
</dbReference>
<protein>
    <recommendedName>
        <fullName evidence="3">Armadillo repeat-containing protein 6</fullName>
    </recommendedName>
</protein>
<dbReference type="EMBL" id="CAXLJM020000070">
    <property type="protein sequence ID" value="CAL8126053.1"/>
    <property type="molecule type" value="Genomic_DNA"/>
</dbReference>
<dbReference type="Gene3D" id="1.25.10.10">
    <property type="entry name" value="Leucine-rich Repeat Variant"/>
    <property type="match status" value="1"/>
</dbReference>
<name>A0ABP1RFU8_9HEXA</name>
<reference evidence="1 2" key="1">
    <citation type="submission" date="2024-08" db="EMBL/GenBank/DDBJ databases">
        <authorList>
            <person name="Cucini C."/>
            <person name="Frati F."/>
        </authorList>
    </citation>
    <scope>NUCLEOTIDE SEQUENCE [LARGE SCALE GENOMIC DNA]</scope>
</reference>
<gene>
    <name evidence="1" type="ORF">ODALV1_LOCUS21243</name>
</gene>